<evidence type="ECO:0000313" key="4">
    <source>
        <dbReference type="Proteomes" id="UP000225277"/>
    </source>
</evidence>
<gene>
    <name evidence="3" type="ORF">RCC_03993</name>
</gene>
<dbReference type="EMBL" id="FJUY01000005">
    <property type="protein sequence ID" value="CZT18153.1"/>
    <property type="molecule type" value="Genomic_DNA"/>
</dbReference>
<dbReference type="InterPro" id="IPR057229">
    <property type="entry name" value="DUF7907"/>
</dbReference>
<feature type="domain" description="DUF7907" evidence="2">
    <location>
        <begin position="29"/>
        <end position="202"/>
    </location>
</feature>
<organism evidence="3 4">
    <name type="scientific">Ramularia collo-cygni</name>
    <dbReference type="NCBI Taxonomy" id="112498"/>
    <lineage>
        <taxon>Eukaryota</taxon>
        <taxon>Fungi</taxon>
        <taxon>Dikarya</taxon>
        <taxon>Ascomycota</taxon>
        <taxon>Pezizomycotina</taxon>
        <taxon>Dothideomycetes</taxon>
        <taxon>Dothideomycetidae</taxon>
        <taxon>Mycosphaerellales</taxon>
        <taxon>Mycosphaerellaceae</taxon>
        <taxon>Ramularia</taxon>
    </lineage>
</organism>
<dbReference type="RefSeq" id="XP_023625043.1">
    <property type="nucleotide sequence ID" value="XM_023769275.1"/>
</dbReference>
<protein>
    <recommendedName>
        <fullName evidence="2">DUF7907 domain-containing protein</fullName>
    </recommendedName>
</protein>
<keyword evidence="4" id="KW-1185">Reference proteome</keyword>
<feature type="signal peptide" evidence="1">
    <location>
        <begin position="1"/>
        <end position="23"/>
    </location>
</feature>
<dbReference type="Pfam" id="PF25484">
    <property type="entry name" value="DUF7907"/>
    <property type="match status" value="1"/>
</dbReference>
<dbReference type="AlphaFoldDB" id="A0A2D3VCC0"/>
<feature type="chain" id="PRO_5013824072" description="DUF7907 domain-containing protein" evidence="1">
    <location>
        <begin position="24"/>
        <end position="203"/>
    </location>
</feature>
<name>A0A2D3VCC0_9PEZI</name>
<reference evidence="3 4" key="1">
    <citation type="submission" date="2016-03" db="EMBL/GenBank/DDBJ databases">
        <authorList>
            <person name="Ploux O."/>
        </authorList>
    </citation>
    <scope>NUCLEOTIDE SEQUENCE [LARGE SCALE GENOMIC DNA]</scope>
    <source>
        <strain evidence="3 4">URUG2</strain>
    </source>
</reference>
<accession>A0A2D3VCC0</accession>
<sequence length="203" mass="22691">MHHQTAVMKIITLFFTCISLSSAALNTTRMYYLKTQLKPDSDHGKAEYGDLWLSSYHTGAGTSDVTFLHDHNASTDHMKGYLGAINVTANDMQYYNALFDFGSDYPWGLVMVPAVSFYSAWQPVRVNIGVSGPDFTISGFFMNDTGLQWTSNVQAPGSPNDMFGGWLVCDWWHGDPQLFFRISYYSTPAPGSCADVYLKPVYI</sequence>
<keyword evidence="1" id="KW-0732">Signal</keyword>
<evidence type="ECO:0000259" key="2">
    <source>
        <dbReference type="Pfam" id="PF25484"/>
    </source>
</evidence>
<evidence type="ECO:0000256" key="1">
    <source>
        <dbReference type="SAM" id="SignalP"/>
    </source>
</evidence>
<dbReference type="OrthoDB" id="3518533at2759"/>
<dbReference type="Proteomes" id="UP000225277">
    <property type="component" value="Unassembled WGS sequence"/>
</dbReference>
<dbReference type="GeneID" id="35599178"/>
<proteinExistence type="predicted"/>
<evidence type="ECO:0000313" key="3">
    <source>
        <dbReference type="EMBL" id="CZT18153.1"/>
    </source>
</evidence>
<dbReference type="STRING" id="112498.A0A2D3VCC0"/>